<dbReference type="AlphaFoldDB" id="A0A0B6YB57"/>
<keyword evidence="2" id="KW-0812">Transmembrane</keyword>
<evidence type="ECO:0000313" key="3">
    <source>
        <dbReference type="EMBL" id="CEK53557.1"/>
    </source>
</evidence>
<keyword evidence="2" id="KW-0472">Membrane</keyword>
<feature type="region of interest" description="Disordered" evidence="1">
    <location>
        <begin position="149"/>
        <end position="176"/>
    </location>
</feature>
<accession>A0A0B6YB57</accession>
<feature type="non-terminal residue" evidence="3">
    <location>
        <position position="223"/>
    </location>
</feature>
<dbReference type="EMBL" id="HACG01006692">
    <property type="protein sequence ID" value="CEK53557.1"/>
    <property type="molecule type" value="Transcribed_RNA"/>
</dbReference>
<keyword evidence="2" id="KW-1133">Transmembrane helix</keyword>
<feature type="non-terminal residue" evidence="3">
    <location>
        <position position="1"/>
    </location>
</feature>
<sequence length="223" mass="25062">SFTMEPCTYWPLDKECKNVANPSHQRDTNDEQTKRCMCNIELGKQFIPPESQFPGAPMDSYCQRRHIPCKPGHEPVVNGGCRPCRDNYFKSVEGFRLCEPKTNCSMLGLHYISFSNATADNNCSEPDPITTPKSYVPDTPVPVYVNQKPPSVVSSQSSPTTTVTTQDTGRFGESQDLGKDDDSFPWPVVGVVLFLVLLVVFIVLIMFWRNRKGKPVWMCATTK</sequence>
<proteinExistence type="predicted"/>
<feature type="compositionally biased region" description="Low complexity" evidence="1">
    <location>
        <begin position="149"/>
        <end position="166"/>
    </location>
</feature>
<evidence type="ECO:0000256" key="1">
    <source>
        <dbReference type="SAM" id="MobiDB-lite"/>
    </source>
</evidence>
<name>A0A0B6YB57_9EUPU</name>
<gene>
    <name evidence="3" type="primary">ORF20705</name>
</gene>
<dbReference type="Gene3D" id="2.10.50.10">
    <property type="entry name" value="Tumor Necrosis Factor Receptor, subunit A, domain 2"/>
    <property type="match status" value="1"/>
</dbReference>
<evidence type="ECO:0000256" key="2">
    <source>
        <dbReference type="SAM" id="Phobius"/>
    </source>
</evidence>
<protein>
    <submittedName>
        <fullName evidence="3">Uncharacterized protein</fullName>
    </submittedName>
</protein>
<feature type="transmembrane region" description="Helical" evidence="2">
    <location>
        <begin position="184"/>
        <end position="208"/>
    </location>
</feature>
<reference evidence="3" key="1">
    <citation type="submission" date="2014-12" db="EMBL/GenBank/DDBJ databases">
        <title>Insight into the proteome of Arion vulgaris.</title>
        <authorList>
            <person name="Aradska J."/>
            <person name="Bulat T."/>
            <person name="Smidak R."/>
            <person name="Sarate P."/>
            <person name="Gangsoo J."/>
            <person name="Sialana F."/>
            <person name="Bilban M."/>
            <person name="Lubec G."/>
        </authorList>
    </citation>
    <scope>NUCLEOTIDE SEQUENCE</scope>
    <source>
        <tissue evidence="3">Skin</tissue>
    </source>
</reference>
<organism evidence="3">
    <name type="scientific">Arion vulgaris</name>
    <dbReference type="NCBI Taxonomy" id="1028688"/>
    <lineage>
        <taxon>Eukaryota</taxon>
        <taxon>Metazoa</taxon>
        <taxon>Spiralia</taxon>
        <taxon>Lophotrochozoa</taxon>
        <taxon>Mollusca</taxon>
        <taxon>Gastropoda</taxon>
        <taxon>Heterobranchia</taxon>
        <taxon>Euthyneura</taxon>
        <taxon>Panpulmonata</taxon>
        <taxon>Eupulmonata</taxon>
        <taxon>Stylommatophora</taxon>
        <taxon>Helicina</taxon>
        <taxon>Arionoidea</taxon>
        <taxon>Arionidae</taxon>
        <taxon>Arion</taxon>
    </lineage>
</organism>